<evidence type="ECO:0000313" key="2">
    <source>
        <dbReference type="EMBL" id="QDO88245.1"/>
    </source>
</evidence>
<keyword evidence="1" id="KW-0812">Transmembrane</keyword>
<feature type="transmembrane region" description="Helical" evidence="1">
    <location>
        <begin position="150"/>
        <end position="169"/>
    </location>
</feature>
<gene>
    <name evidence="2" type="ORF">FNH13_07705</name>
</gene>
<keyword evidence="1" id="KW-0472">Membrane</keyword>
<feature type="transmembrane region" description="Helical" evidence="1">
    <location>
        <begin position="223"/>
        <end position="242"/>
    </location>
</feature>
<dbReference type="AlphaFoldDB" id="A0A516G9T3"/>
<dbReference type="RefSeq" id="WP_143782920.1">
    <property type="nucleotide sequence ID" value="NZ_CP041616.1"/>
</dbReference>
<feature type="transmembrane region" description="Helical" evidence="1">
    <location>
        <begin position="26"/>
        <end position="48"/>
    </location>
</feature>
<feature type="transmembrane region" description="Helical" evidence="1">
    <location>
        <begin position="181"/>
        <end position="202"/>
    </location>
</feature>
<protein>
    <submittedName>
        <fullName evidence="2">Uncharacterized protein</fullName>
    </submittedName>
</protein>
<proteinExistence type="predicted"/>
<reference evidence="2 3" key="1">
    <citation type="submission" date="2019-07" db="EMBL/GenBank/DDBJ databases">
        <title>complete genome sequencing of Ornithinimicrobium sp. H23M54.</title>
        <authorList>
            <person name="Bae J.-W."/>
            <person name="Lee S.-Y."/>
        </authorList>
    </citation>
    <scope>NUCLEOTIDE SEQUENCE [LARGE SCALE GENOMIC DNA]</scope>
    <source>
        <strain evidence="2 3">H23M54</strain>
    </source>
</reference>
<dbReference type="Proteomes" id="UP000315395">
    <property type="component" value="Chromosome"/>
</dbReference>
<evidence type="ECO:0000256" key="1">
    <source>
        <dbReference type="SAM" id="Phobius"/>
    </source>
</evidence>
<feature type="transmembrane region" description="Helical" evidence="1">
    <location>
        <begin position="55"/>
        <end position="76"/>
    </location>
</feature>
<feature type="transmembrane region" description="Helical" evidence="1">
    <location>
        <begin position="96"/>
        <end position="114"/>
    </location>
</feature>
<evidence type="ECO:0000313" key="3">
    <source>
        <dbReference type="Proteomes" id="UP000315395"/>
    </source>
</evidence>
<feature type="transmembrane region" description="Helical" evidence="1">
    <location>
        <begin position="397"/>
        <end position="418"/>
    </location>
</feature>
<organism evidence="2 3">
    <name type="scientific">Ornithinimicrobium ciconiae</name>
    <dbReference type="NCBI Taxonomy" id="2594265"/>
    <lineage>
        <taxon>Bacteria</taxon>
        <taxon>Bacillati</taxon>
        <taxon>Actinomycetota</taxon>
        <taxon>Actinomycetes</taxon>
        <taxon>Micrococcales</taxon>
        <taxon>Ornithinimicrobiaceae</taxon>
        <taxon>Ornithinimicrobium</taxon>
    </lineage>
</organism>
<keyword evidence="1" id="KW-1133">Transmembrane helix</keyword>
<feature type="transmembrane region" description="Helical" evidence="1">
    <location>
        <begin position="349"/>
        <end position="371"/>
    </location>
</feature>
<accession>A0A516G9T3</accession>
<sequence length="442" mass="48069">MDSLGALLRDGLVVVRDAGRLLWRHWPVLLVLYLLGMAGREIAIYLAVQGSGANVWLGAALLPFAPLSLMIAILLMLDAVAPSLWHGPVRQDKLTLLAGALIPFLAVYSAQGYLREDRQRFLKESVADEYLNDSYLFDPASVQGRTIADVDTVAVMIVVLAVLLLRRALDWSGLTARNQPVRLLAAWLEVAWLTWLASMLLAEIETFRGWMEERVFIDWSLDAWGQFLSLIGPLAGVVTWITDWIGTLLTDIDALVVVPLAWLTTGAVVYGGTLATRHLGLSTTAAALGTSLSTPLQAPVGASVAWSTQQVSLVRERVSVLPEPINGWLRSVWKALFGRFSTLLAGLRTLAVGGVAPMILFCLAFLLSHYAEVATAEVIRWVVGPRDTDQMVALNTYVRIAGTSVSMLVQVSLVAAAVDRLLITARRQEAAQTDRSVAPTTP</sequence>
<dbReference type="EMBL" id="CP041616">
    <property type="protein sequence ID" value="QDO88245.1"/>
    <property type="molecule type" value="Genomic_DNA"/>
</dbReference>
<keyword evidence="3" id="KW-1185">Reference proteome</keyword>
<feature type="transmembrane region" description="Helical" evidence="1">
    <location>
        <begin position="254"/>
        <end position="275"/>
    </location>
</feature>
<dbReference type="KEGG" id="orz:FNH13_07705"/>
<dbReference type="OrthoDB" id="3322395at2"/>
<name>A0A516G9T3_9MICO</name>